<dbReference type="Gene3D" id="1.20.120.740">
    <property type="entry name" value="YgfB uncharacterised protein family UPF0149, PF03695"/>
    <property type="match status" value="1"/>
</dbReference>
<keyword evidence="2" id="KW-1185">Reference proteome</keyword>
<dbReference type="SUPFAM" id="SSF101327">
    <property type="entry name" value="YgfB-like"/>
    <property type="match status" value="1"/>
</dbReference>
<protein>
    <submittedName>
        <fullName evidence="1">YecA family protein</fullName>
    </submittedName>
</protein>
<dbReference type="EMBL" id="JAPMOU010000026">
    <property type="protein sequence ID" value="MDE1463960.1"/>
    <property type="molecule type" value="Genomic_DNA"/>
</dbReference>
<dbReference type="NCBIfam" id="TIGR02292">
    <property type="entry name" value="ygfB_yecA"/>
    <property type="match status" value="1"/>
</dbReference>
<dbReference type="InterPro" id="IPR011978">
    <property type="entry name" value="YgfB-like"/>
</dbReference>
<dbReference type="Proteomes" id="UP001528823">
    <property type="component" value="Unassembled WGS sequence"/>
</dbReference>
<dbReference type="Pfam" id="PF03695">
    <property type="entry name" value="UPF0149"/>
    <property type="match status" value="1"/>
</dbReference>
<proteinExistence type="predicted"/>
<evidence type="ECO:0000313" key="1">
    <source>
        <dbReference type="EMBL" id="MDE1463960.1"/>
    </source>
</evidence>
<reference evidence="1 2" key="1">
    <citation type="submission" date="2022-11" db="EMBL/GenBank/DDBJ databases">
        <title>Spartinivicinus poritis sp. nov., isolated from scleractinian coral Porites lutea.</title>
        <authorList>
            <person name="Zhang G."/>
            <person name="Cai L."/>
            <person name="Wei Q."/>
        </authorList>
    </citation>
    <scope>NUCLEOTIDE SEQUENCE [LARGE SCALE GENOMIC DNA]</scope>
    <source>
        <strain evidence="1 2">A2-2</strain>
    </source>
</reference>
<comment type="caution">
    <text evidence="1">The sequence shown here is derived from an EMBL/GenBank/DDBJ whole genome shotgun (WGS) entry which is preliminary data.</text>
</comment>
<gene>
    <name evidence="1" type="ORF">ORQ98_18560</name>
</gene>
<evidence type="ECO:0000313" key="2">
    <source>
        <dbReference type="Proteomes" id="UP001528823"/>
    </source>
</evidence>
<name>A0ABT5UC57_9GAMM</name>
<organism evidence="1 2">
    <name type="scientific">Spartinivicinus poritis</name>
    <dbReference type="NCBI Taxonomy" id="2994640"/>
    <lineage>
        <taxon>Bacteria</taxon>
        <taxon>Pseudomonadati</taxon>
        <taxon>Pseudomonadota</taxon>
        <taxon>Gammaproteobacteria</taxon>
        <taxon>Oceanospirillales</taxon>
        <taxon>Zooshikellaceae</taxon>
        <taxon>Spartinivicinus</taxon>
    </lineage>
</organism>
<dbReference type="RefSeq" id="WP_274690291.1">
    <property type="nucleotide sequence ID" value="NZ_JAPMOU010000026.1"/>
</dbReference>
<dbReference type="InterPro" id="IPR036255">
    <property type="entry name" value="YgfB-like_sf"/>
</dbReference>
<sequence>MLHTSFQQHIDQLEQLLGHPALTEDGLTGLECLGLLTANAIIPSIEGQAVCQVVIGESTLPESFPQDKLASVLNKLAEQIQRQLYLAEPPLLPFQFTEENQWLDAAEAWSIGFMTTVFEAEALWFNKDHQEVSELLLPIMVLSGLFSDQPEFVEMREDAELVEDMFNQLADVVTELYLIFQAPEEKPKFHKSKKK</sequence>
<accession>A0ABT5UC57</accession>